<proteinExistence type="predicted"/>
<comment type="caution">
    <text evidence="2">The sequence shown here is derived from an EMBL/GenBank/DDBJ whole genome shotgun (WGS) entry which is preliminary data.</text>
</comment>
<evidence type="ECO:0000313" key="2">
    <source>
        <dbReference type="EMBL" id="HIX54873.1"/>
    </source>
</evidence>
<evidence type="ECO:0000313" key="3">
    <source>
        <dbReference type="Proteomes" id="UP000824156"/>
    </source>
</evidence>
<sequence length="160" mass="18520">MQVLFTSELNNKMFYPADLSIFKSQTPDFAITPLNEIHNQTILKGKLYRPRWYTIIFIKSGKMNIQVDEHNFTIVDGGVICIPPNSVISLSIQKATKGCFIGFNASFFSLRFHNHVLSSFSIFSRLTSSFVYLKENQIEKWHALIDSIIYEVENRKKVMM</sequence>
<dbReference type="SUPFAM" id="SSF51215">
    <property type="entry name" value="Regulatory protein AraC"/>
    <property type="match status" value="1"/>
</dbReference>
<evidence type="ECO:0008006" key="4">
    <source>
        <dbReference type="Google" id="ProtNLM"/>
    </source>
</evidence>
<organism evidence="2 3">
    <name type="scientific">Candidatus Sphingobacterium stercoripullorum</name>
    <dbReference type="NCBI Taxonomy" id="2838759"/>
    <lineage>
        <taxon>Bacteria</taxon>
        <taxon>Pseudomonadati</taxon>
        <taxon>Bacteroidota</taxon>
        <taxon>Sphingobacteriia</taxon>
        <taxon>Sphingobacteriales</taxon>
        <taxon>Sphingobacteriaceae</taxon>
        <taxon>Sphingobacterium</taxon>
    </lineage>
</organism>
<protein>
    <recommendedName>
        <fullName evidence="4">AraC family transcriptional regulator</fullName>
    </recommendedName>
</protein>
<dbReference type="Proteomes" id="UP000824156">
    <property type="component" value="Unassembled WGS sequence"/>
</dbReference>
<dbReference type="AlphaFoldDB" id="A0A9D1W9E4"/>
<reference evidence="2" key="1">
    <citation type="journal article" date="2021" name="PeerJ">
        <title>Extensive microbial diversity within the chicken gut microbiome revealed by metagenomics and culture.</title>
        <authorList>
            <person name="Gilroy R."/>
            <person name="Ravi A."/>
            <person name="Getino M."/>
            <person name="Pursley I."/>
            <person name="Horton D.L."/>
            <person name="Alikhan N.F."/>
            <person name="Baker D."/>
            <person name="Gharbi K."/>
            <person name="Hall N."/>
            <person name="Watson M."/>
            <person name="Adriaenssens E.M."/>
            <person name="Foster-Nyarko E."/>
            <person name="Jarju S."/>
            <person name="Secka A."/>
            <person name="Antonio M."/>
            <person name="Oren A."/>
            <person name="Chaudhuri R.R."/>
            <person name="La Ragione R."/>
            <person name="Hildebrand F."/>
            <person name="Pallen M.J."/>
        </authorList>
    </citation>
    <scope>NUCLEOTIDE SEQUENCE</scope>
    <source>
        <strain evidence="2">1719</strain>
    </source>
</reference>
<dbReference type="GO" id="GO:0003677">
    <property type="term" value="F:DNA binding"/>
    <property type="evidence" value="ECO:0007669"/>
    <property type="project" value="UniProtKB-KW"/>
</dbReference>
<accession>A0A9D1W9E4</accession>
<gene>
    <name evidence="2" type="ORF">H9853_07595</name>
</gene>
<dbReference type="EMBL" id="DXEZ01000212">
    <property type="protein sequence ID" value="HIX54873.1"/>
    <property type="molecule type" value="Genomic_DNA"/>
</dbReference>
<reference evidence="2" key="2">
    <citation type="submission" date="2021-04" db="EMBL/GenBank/DDBJ databases">
        <authorList>
            <person name="Gilroy R."/>
        </authorList>
    </citation>
    <scope>NUCLEOTIDE SEQUENCE</scope>
    <source>
        <strain evidence="2">1719</strain>
    </source>
</reference>
<evidence type="ECO:0000256" key="1">
    <source>
        <dbReference type="ARBA" id="ARBA00023125"/>
    </source>
</evidence>
<name>A0A9D1W9E4_9SPHI</name>
<dbReference type="InterPro" id="IPR037923">
    <property type="entry name" value="HTH-like"/>
</dbReference>
<keyword evidence="1" id="KW-0238">DNA-binding</keyword>